<dbReference type="RefSeq" id="WP_158957629.1">
    <property type="nucleotide sequence ID" value="NZ_CP046916.1"/>
</dbReference>
<dbReference type="Gene3D" id="1.10.260.40">
    <property type="entry name" value="lambda repressor-like DNA-binding domains"/>
    <property type="match status" value="1"/>
</dbReference>
<evidence type="ECO:0000313" key="3">
    <source>
        <dbReference type="EMBL" id="QGZ66404.1"/>
    </source>
</evidence>
<feature type="domain" description="HTH cro/C1-type" evidence="1">
    <location>
        <begin position="8"/>
        <end position="62"/>
    </location>
</feature>
<sequence length="67" mass="7773">MSDIRHQLRDLRVKEGVTQTDLAKSVGLNRTSITNIESLRQKLTMDNLICIADALDYRVEVKFVKRR</sequence>
<dbReference type="KEGG" id="pacs:FAZ98_31490"/>
<dbReference type="SMART" id="SM00530">
    <property type="entry name" value="HTH_XRE"/>
    <property type="match status" value="1"/>
</dbReference>
<dbReference type="PROSITE" id="PS50943">
    <property type="entry name" value="HTH_CROC1"/>
    <property type="match status" value="1"/>
</dbReference>
<dbReference type="Proteomes" id="UP000433577">
    <property type="component" value="Chromosome 4"/>
</dbReference>
<organism evidence="3 4">
    <name type="scientific">Paraburkholderia acidisoli</name>
    <dbReference type="NCBI Taxonomy" id="2571748"/>
    <lineage>
        <taxon>Bacteria</taxon>
        <taxon>Pseudomonadati</taxon>
        <taxon>Pseudomonadota</taxon>
        <taxon>Betaproteobacteria</taxon>
        <taxon>Burkholderiales</taxon>
        <taxon>Burkholderiaceae</taxon>
        <taxon>Paraburkholderia</taxon>
    </lineage>
</organism>
<dbReference type="SUPFAM" id="SSF47413">
    <property type="entry name" value="lambda repressor-like DNA-binding domains"/>
    <property type="match status" value="1"/>
</dbReference>
<dbReference type="CDD" id="cd00093">
    <property type="entry name" value="HTH_XRE"/>
    <property type="match status" value="1"/>
</dbReference>
<dbReference type="Pfam" id="PF01381">
    <property type="entry name" value="HTH_3"/>
    <property type="match status" value="1"/>
</dbReference>
<dbReference type="GO" id="GO:0003677">
    <property type="term" value="F:DNA binding"/>
    <property type="evidence" value="ECO:0007669"/>
    <property type="project" value="InterPro"/>
</dbReference>
<evidence type="ECO:0000259" key="1">
    <source>
        <dbReference type="PROSITE" id="PS50943"/>
    </source>
</evidence>
<keyword evidence="4" id="KW-1185">Reference proteome</keyword>
<dbReference type="InterPro" id="IPR001387">
    <property type="entry name" value="Cro/C1-type_HTH"/>
</dbReference>
<dbReference type="KEGG" id="pacs:FAZ98_31975"/>
<proteinExistence type="predicted"/>
<dbReference type="OrthoDB" id="9034362at2"/>
<dbReference type="EMBL" id="CP046916">
    <property type="protein sequence ID" value="QGZ66404.1"/>
    <property type="molecule type" value="Genomic_DNA"/>
</dbReference>
<accession>A0A7Z2GRJ8</accession>
<reference evidence="3 4" key="1">
    <citation type="submission" date="2019-12" db="EMBL/GenBank/DDBJ databases">
        <title>Paraburkholderia acidiphila 7Q-K02 sp. nov and Paraburkholderia acidisoli DHF22 sp. nov., two strains isolated from forest soil.</title>
        <authorList>
            <person name="Gao Z."/>
            <person name="Qiu L."/>
        </authorList>
    </citation>
    <scope>NUCLEOTIDE SEQUENCE [LARGE SCALE GENOMIC DNA]</scope>
    <source>
        <strain evidence="3 4">DHF22</strain>
    </source>
</reference>
<protein>
    <submittedName>
        <fullName evidence="3">Helix-turn-helix domain-containing protein</fullName>
    </submittedName>
</protein>
<evidence type="ECO:0000313" key="4">
    <source>
        <dbReference type="Proteomes" id="UP000433577"/>
    </source>
</evidence>
<evidence type="ECO:0000313" key="2">
    <source>
        <dbReference type="EMBL" id="QGZ66319.1"/>
    </source>
</evidence>
<dbReference type="EMBL" id="CP046916">
    <property type="protein sequence ID" value="QGZ66319.1"/>
    <property type="molecule type" value="Genomic_DNA"/>
</dbReference>
<name>A0A7Z2GRJ8_9BURK</name>
<gene>
    <name evidence="2" type="ORF">FAZ98_31490</name>
    <name evidence="3" type="ORF">FAZ98_31975</name>
</gene>
<dbReference type="InterPro" id="IPR010982">
    <property type="entry name" value="Lambda_DNA-bd_dom_sf"/>
</dbReference>
<dbReference type="AlphaFoldDB" id="A0A7Z2GRJ8"/>